<name>A0ACC2F1Y1_DALPE</name>
<evidence type="ECO:0000313" key="2">
    <source>
        <dbReference type="Proteomes" id="UP001157502"/>
    </source>
</evidence>
<sequence length="369" mass="41977">MEFIFGEELETTIFKSQNTKIQLTQPVKATIITGMCEGLLHLHSQYIVHQDLKPDNIMIEHETHRAVIIDMGLAKFSRYGLSSAMDMGNEAYSPPEVLQRTSPRDQRSDVWAMGKIIAELCARVRLHTPSVCPEKIQETLSRQGQQYCKAVCRMVQKNPKMRATMAEVIPEIRKANDSGCNTRGQQTNIQKALPQMEDSMWIITMEFIFGEELETTIFKSQQSKIQLTQPVKATIITGMCEGLLHLHSKDIVHQDLKPDNIMIEHETHRAVIIDMGLAKFSRYGLSSAMDMGNEAYSPPEVLQRTSPRDQRSDVWAMGFEHKNPERPEIKLLERAPVRASTPSRFERVAWLTTEVQTDVQTTVPDGKKN</sequence>
<evidence type="ECO:0000313" key="1">
    <source>
        <dbReference type="EMBL" id="KAJ7985364.1"/>
    </source>
</evidence>
<reference evidence="1" key="1">
    <citation type="submission" date="2021-05" db="EMBL/GenBank/DDBJ databases">
        <authorList>
            <person name="Pan Q."/>
            <person name="Jouanno E."/>
            <person name="Zahm M."/>
            <person name="Klopp C."/>
            <person name="Cabau C."/>
            <person name="Louis A."/>
            <person name="Berthelot C."/>
            <person name="Parey E."/>
            <person name="Roest Crollius H."/>
            <person name="Montfort J."/>
            <person name="Robinson-Rechavi M."/>
            <person name="Bouchez O."/>
            <person name="Lampietro C."/>
            <person name="Lopez Roques C."/>
            <person name="Donnadieu C."/>
            <person name="Postlethwait J."/>
            <person name="Bobe J."/>
            <person name="Dillon D."/>
            <person name="Chandos A."/>
            <person name="von Hippel F."/>
            <person name="Guiguen Y."/>
        </authorList>
    </citation>
    <scope>NUCLEOTIDE SEQUENCE</scope>
    <source>
        <strain evidence="1">YG-Jan2019</strain>
    </source>
</reference>
<gene>
    <name evidence="1" type="ORF">DPEC_G00351300</name>
</gene>
<keyword evidence="2" id="KW-1185">Reference proteome</keyword>
<comment type="caution">
    <text evidence="1">The sequence shown here is derived from an EMBL/GenBank/DDBJ whole genome shotgun (WGS) entry which is preliminary data.</text>
</comment>
<organism evidence="1 2">
    <name type="scientific">Dallia pectoralis</name>
    <name type="common">Alaska blackfish</name>
    <dbReference type="NCBI Taxonomy" id="75939"/>
    <lineage>
        <taxon>Eukaryota</taxon>
        <taxon>Metazoa</taxon>
        <taxon>Chordata</taxon>
        <taxon>Craniata</taxon>
        <taxon>Vertebrata</taxon>
        <taxon>Euteleostomi</taxon>
        <taxon>Actinopterygii</taxon>
        <taxon>Neopterygii</taxon>
        <taxon>Teleostei</taxon>
        <taxon>Protacanthopterygii</taxon>
        <taxon>Esociformes</taxon>
        <taxon>Umbridae</taxon>
        <taxon>Dallia</taxon>
    </lineage>
</organism>
<dbReference type="EMBL" id="CM055763">
    <property type="protein sequence ID" value="KAJ7985364.1"/>
    <property type="molecule type" value="Genomic_DNA"/>
</dbReference>
<protein>
    <submittedName>
        <fullName evidence="1">Uncharacterized protein</fullName>
    </submittedName>
</protein>
<dbReference type="Proteomes" id="UP001157502">
    <property type="component" value="Chromosome 36"/>
</dbReference>
<accession>A0ACC2F1Y1</accession>
<proteinExistence type="predicted"/>